<keyword evidence="5 10" id="KW-0472">Membrane</keyword>
<dbReference type="PANTHER" id="PTHR31885:SF6">
    <property type="entry name" value="GH04784P"/>
    <property type="match status" value="1"/>
</dbReference>
<dbReference type="InterPro" id="IPR012506">
    <property type="entry name" value="TMEM86B-like"/>
</dbReference>
<evidence type="ECO:0000256" key="6">
    <source>
        <dbReference type="ARBA" id="ARBA00035673"/>
    </source>
</evidence>
<reference evidence="11" key="1">
    <citation type="submission" date="2020-04" db="EMBL/GenBank/DDBJ databases">
        <authorList>
            <person name="Neveu A P."/>
        </authorList>
    </citation>
    <scope>NUCLEOTIDE SEQUENCE</scope>
    <source>
        <tissue evidence="11">Whole embryo</tissue>
    </source>
</reference>
<feature type="transmembrane region" description="Helical" evidence="10">
    <location>
        <begin position="198"/>
        <end position="219"/>
    </location>
</feature>
<dbReference type="EMBL" id="LR791255">
    <property type="protein sequence ID" value="CAB3267117.1"/>
    <property type="molecule type" value="mRNA"/>
</dbReference>
<gene>
    <name evidence="11" type="primary">Tmem86a-002</name>
</gene>
<dbReference type="GO" id="GO:0016020">
    <property type="term" value="C:membrane"/>
    <property type="evidence" value="ECO:0007669"/>
    <property type="project" value="UniProtKB-SubCell"/>
</dbReference>
<sequence length="290" mass="32522">MACCSSDDEVSCCNDSKHTKFSYFGPRLVPFLKTACIYMILVPEINPPNVVVAILKCLPTLSLCIFVLWYDGFSFTSKNNYSRRILGGLLLSMLGDICLVYADEGYFLHGVAAFGLAHIMYIFAFGFYPLRASLYLKLSPISFLIYWYIYNGLSGIALKVAVLMYILLILFMNWRALAKIKCLGDVRDGVNGKSHKKWTELVACLGAISFCVSDACLAINRFHSDVPHQRWIVMTTYYLAQLGFALSVVKHREIKRRKLMRKKTDSVTPAGSGMDISAPVPVIGEKDKSE</sequence>
<feature type="transmembrane region" description="Helical" evidence="10">
    <location>
        <begin position="134"/>
        <end position="150"/>
    </location>
</feature>
<keyword evidence="4 10" id="KW-1133">Transmembrane helix</keyword>
<evidence type="ECO:0000256" key="2">
    <source>
        <dbReference type="ARBA" id="ARBA00007375"/>
    </source>
</evidence>
<accession>A0A6F9DUJ1</accession>
<evidence type="ECO:0000256" key="7">
    <source>
        <dbReference type="ARBA" id="ARBA00049458"/>
    </source>
</evidence>
<name>A0A6F9DUJ1_9ASCI</name>
<feature type="transmembrane region" description="Helical" evidence="10">
    <location>
        <begin position="85"/>
        <end position="102"/>
    </location>
</feature>
<proteinExistence type="evidence at transcript level"/>
<comment type="subcellular location">
    <subcellularLocation>
        <location evidence="1">Membrane</location>
        <topology evidence="1">Multi-pass membrane protein</topology>
    </subcellularLocation>
</comment>
<feature type="transmembrane region" description="Helical" evidence="10">
    <location>
        <begin position="50"/>
        <end position="73"/>
    </location>
</feature>
<comment type="catalytic activity">
    <reaction evidence="7">
        <text>a 1-O-(1Z-alkenyl)-sn-glycero-3-phosphoethanolamine + H2O = a 2,3-saturated aldehyde + sn-glycero-3-phosphoethanolamine</text>
        <dbReference type="Rhea" id="RHEA:16905"/>
        <dbReference type="ChEBI" id="CHEBI:15377"/>
        <dbReference type="ChEBI" id="CHEBI:73359"/>
        <dbReference type="ChEBI" id="CHEBI:77288"/>
        <dbReference type="ChEBI" id="CHEBI:143890"/>
        <dbReference type="EC" id="3.3.2.2"/>
    </reaction>
</comment>
<dbReference type="AlphaFoldDB" id="A0A6F9DUJ1"/>
<feature type="transmembrane region" description="Helical" evidence="10">
    <location>
        <begin position="108"/>
        <end position="127"/>
    </location>
</feature>
<dbReference type="GO" id="GO:0047408">
    <property type="term" value="F:alkenylglycerophosphocholine hydrolase activity"/>
    <property type="evidence" value="ECO:0007669"/>
    <property type="project" value="UniProtKB-EC"/>
</dbReference>
<evidence type="ECO:0000256" key="1">
    <source>
        <dbReference type="ARBA" id="ARBA00004141"/>
    </source>
</evidence>
<keyword evidence="3 10" id="KW-0812">Transmembrane</keyword>
<dbReference type="PANTHER" id="PTHR31885">
    <property type="entry name" value="GH04784P"/>
    <property type="match status" value="1"/>
</dbReference>
<protein>
    <recommendedName>
        <fullName evidence="6">lysoplasmalogenase</fullName>
        <ecNumber evidence="6">3.3.2.2</ecNumber>
    </recommendedName>
</protein>
<feature type="transmembrane region" description="Helical" evidence="10">
    <location>
        <begin position="156"/>
        <end position="177"/>
    </location>
</feature>
<organism evidence="11">
    <name type="scientific">Phallusia mammillata</name>
    <dbReference type="NCBI Taxonomy" id="59560"/>
    <lineage>
        <taxon>Eukaryota</taxon>
        <taxon>Metazoa</taxon>
        <taxon>Chordata</taxon>
        <taxon>Tunicata</taxon>
        <taxon>Ascidiacea</taxon>
        <taxon>Phlebobranchia</taxon>
        <taxon>Ascidiidae</taxon>
        <taxon>Phallusia</taxon>
    </lineage>
</organism>
<evidence type="ECO:0000256" key="3">
    <source>
        <dbReference type="ARBA" id="ARBA00022692"/>
    </source>
</evidence>
<feature type="region of interest" description="Disordered" evidence="9">
    <location>
        <begin position="265"/>
        <end position="290"/>
    </location>
</feature>
<evidence type="ECO:0000256" key="5">
    <source>
        <dbReference type="ARBA" id="ARBA00023136"/>
    </source>
</evidence>
<evidence type="ECO:0000256" key="4">
    <source>
        <dbReference type="ARBA" id="ARBA00022989"/>
    </source>
</evidence>
<evidence type="ECO:0000256" key="8">
    <source>
        <dbReference type="ARBA" id="ARBA00049560"/>
    </source>
</evidence>
<feature type="transmembrane region" description="Helical" evidence="10">
    <location>
        <begin position="231"/>
        <end position="249"/>
    </location>
</feature>
<evidence type="ECO:0000256" key="9">
    <source>
        <dbReference type="SAM" id="MobiDB-lite"/>
    </source>
</evidence>
<evidence type="ECO:0000256" key="10">
    <source>
        <dbReference type="SAM" id="Phobius"/>
    </source>
</evidence>
<comment type="catalytic activity">
    <reaction evidence="8">
        <text>a 1-O-(1Z-alkenyl)-sn-glycero-3-phosphocholine + H2O = a 2,3-saturated aldehyde + sn-glycerol 3-phosphocholine</text>
        <dbReference type="Rhea" id="RHEA:22544"/>
        <dbReference type="ChEBI" id="CHEBI:15377"/>
        <dbReference type="ChEBI" id="CHEBI:16870"/>
        <dbReference type="ChEBI" id="CHEBI:73359"/>
        <dbReference type="ChEBI" id="CHEBI:77287"/>
        <dbReference type="EC" id="3.3.2.2"/>
    </reaction>
</comment>
<comment type="similarity">
    <text evidence="2">Belongs to the TMEM86 family.</text>
</comment>
<dbReference type="Pfam" id="PF07947">
    <property type="entry name" value="YhhN"/>
    <property type="match status" value="1"/>
</dbReference>
<evidence type="ECO:0000313" key="11">
    <source>
        <dbReference type="EMBL" id="CAB3267117.1"/>
    </source>
</evidence>
<dbReference type="EC" id="3.3.2.2" evidence="6"/>